<dbReference type="InterPro" id="IPR032803">
    <property type="entry name" value="PLDc_3"/>
</dbReference>
<dbReference type="WBParaSite" id="PSAMB.scaffold2464size23067.g17852.t1">
    <property type="protein sequence ID" value="PSAMB.scaffold2464size23067.g17852.t1"/>
    <property type="gene ID" value="PSAMB.scaffold2464size23067.g17852"/>
</dbReference>
<accession>A0A914VTY4</accession>
<keyword evidence="4" id="KW-1185">Reference proteome</keyword>
<dbReference type="InterPro" id="IPR001736">
    <property type="entry name" value="PLipase_D/transphosphatidylase"/>
</dbReference>
<evidence type="ECO:0000313" key="4">
    <source>
        <dbReference type="Proteomes" id="UP000887566"/>
    </source>
</evidence>
<feature type="domain" description="PLD phosphodiesterase" evidence="3">
    <location>
        <begin position="447"/>
        <end position="473"/>
    </location>
</feature>
<dbReference type="InterPro" id="IPR050874">
    <property type="entry name" value="Diverse_PLD-related"/>
</dbReference>
<dbReference type="SUPFAM" id="SSF56024">
    <property type="entry name" value="Phospholipase D/nuclease"/>
    <property type="match status" value="2"/>
</dbReference>
<dbReference type="Pfam" id="PF13918">
    <property type="entry name" value="PLDc_3"/>
    <property type="match status" value="1"/>
</dbReference>
<evidence type="ECO:0000259" key="3">
    <source>
        <dbReference type="PROSITE" id="PS50035"/>
    </source>
</evidence>
<feature type="compositionally biased region" description="Basic residues" evidence="2">
    <location>
        <begin position="38"/>
        <end position="49"/>
    </location>
</feature>
<name>A0A914VTY4_9BILA</name>
<evidence type="ECO:0000256" key="2">
    <source>
        <dbReference type="SAM" id="MobiDB-lite"/>
    </source>
</evidence>
<dbReference type="PANTHER" id="PTHR10185">
    <property type="entry name" value="PHOSPHOLIPASE D - RELATED"/>
    <property type="match status" value="1"/>
</dbReference>
<evidence type="ECO:0000313" key="5">
    <source>
        <dbReference type="WBParaSite" id="PSAMB.scaffold2464size23067.g17852.t1"/>
    </source>
</evidence>
<protein>
    <submittedName>
        <fullName evidence="5">PLD phosphodiesterase domain-containing protein</fullName>
    </submittedName>
</protein>
<dbReference type="AlphaFoldDB" id="A0A914VTY4"/>
<dbReference type="CDD" id="cd09107">
    <property type="entry name" value="PLDc_vPLD3_4_5_like_2"/>
    <property type="match status" value="1"/>
</dbReference>
<evidence type="ECO:0000256" key="1">
    <source>
        <dbReference type="ARBA" id="ARBA00008664"/>
    </source>
</evidence>
<dbReference type="PANTHER" id="PTHR10185:SF25">
    <property type="entry name" value="PLD PHOSPHODIESTERASE DOMAIN-CONTAINING PROTEIN"/>
    <property type="match status" value="1"/>
</dbReference>
<feature type="domain" description="PLD phosphodiesterase" evidence="3">
    <location>
        <begin position="231"/>
        <end position="258"/>
    </location>
</feature>
<dbReference type="Gene3D" id="3.30.870.10">
    <property type="entry name" value="Endonuclease Chain A"/>
    <property type="match status" value="2"/>
</dbReference>
<feature type="region of interest" description="Disordered" evidence="2">
    <location>
        <begin position="26"/>
        <end position="63"/>
    </location>
</feature>
<dbReference type="Proteomes" id="UP000887566">
    <property type="component" value="Unplaced"/>
</dbReference>
<reference evidence="5" key="1">
    <citation type="submission" date="2022-11" db="UniProtKB">
        <authorList>
            <consortium name="WormBaseParasite"/>
        </authorList>
    </citation>
    <scope>IDENTIFICATION</scope>
</reference>
<sequence length="543" mass="61288">MTAVDTKSARSSVAGLFLLLSTPAQWPSLLSPSTADRRRSRKPPPKTAKKMTAAAYGDDKSGSRSYSWLRTAVPVLTLALVPLMAVMSRWAYVPAIVTPPRAQDSAKCLQTCTLDVVESIPMNVTFGSAPLPQSTFSAWRSLIMTASEEIQIAAYKSSLRGKHVLGDSHPFSYQGEEIFDLLVNAGRDRGVPIRMVENFPPKDRGDNEDGKSLARRGAVERRSLHFSKIFGTGTMHSKFLVVDRTHFYLGSANLDWRSLNQKMELGVLMKNCPCMAEDLHAIFSSYWELTSLQNMTVKDLDIHPPKATYNREHPLSIMQRGVETQIYLATSPKELNSPERTWDLDAILSTINNAEKYVYVHVMDYIPMHVYKTPQEYWPVIDDALRRAVIEKGVEVKLLAAALHFVPQTLRFLKSLESLNGLNPKGSIEVKIFKVPTDETAETVVARERRTHNKFLVTEDTAIIGTSNWSGDYFHGNTGVALVVKQNKTERRPFVQEMKDIFIRDWDSDYAHTLKTYYKLCFRRNDASFCQGEKDPSLFDKSH</sequence>
<proteinExistence type="inferred from homology"/>
<dbReference type="CDD" id="cd09106">
    <property type="entry name" value="PLDc_vPLD3_4_5_like_1"/>
    <property type="match status" value="1"/>
</dbReference>
<comment type="similarity">
    <text evidence="1">Belongs to the phospholipase D family.</text>
</comment>
<organism evidence="4 5">
    <name type="scientific">Plectus sambesii</name>
    <dbReference type="NCBI Taxonomy" id="2011161"/>
    <lineage>
        <taxon>Eukaryota</taxon>
        <taxon>Metazoa</taxon>
        <taxon>Ecdysozoa</taxon>
        <taxon>Nematoda</taxon>
        <taxon>Chromadorea</taxon>
        <taxon>Plectida</taxon>
        <taxon>Plectina</taxon>
        <taxon>Plectoidea</taxon>
        <taxon>Plectidae</taxon>
        <taxon>Plectus</taxon>
    </lineage>
</organism>
<dbReference type="PROSITE" id="PS50035">
    <property type="entry name" value="PLD"/>
    <property type="match status" value="2"/>
</dbReference>
<dbReference type="SMART" id="SM00155">
    <property type="entry name" value="PLDc"/>
    <property type="match status" value="2"/>
</dbReference>
<dbReference type="GO" id="GO:0003824">
    <property type="term" value="F:catalytic activity"/>
    <property type="evidence" value="ECO:0007669"/>
    <property type="project" value="InterPro"/>
</dbReference>